<organism evidence="2 3">
    <name type="scientific">Dyadobacter endophyticus</name>
    <dbReference type="NCBI Taxonomy" id="1749036"/>
    <lineage>
        <taxon>Bacteria</taxon>
        <taxon>Pseudomonadati</taxon>
        <taxon>Bacteroidota</taxon>
        <taxon>Cytophagia</taxon>
        <taxon>Cytophagales</taxon>
        <taxon>Spirosomataceae</taxon>
        <taxon>Dyadobacter</taxon>
    </lineage>
</organism>
<accession>A0ABQ1YGD4</accession>
<feature type="domain" description="PKD" evidence="1">
    <location>
        <begin position="47"/>
        <end position="103"/>
    </location>
</feature>
<protein>
    <recommendedName>
        <fullName evidence="1">PKD domain-containing protein</fullName>
    </recommendedName>
</protein>
<gene>
    <name evidence="2" type="ORF">GCM10007423_09290</name>
</gene>
<dbReference type="PANTHER" id="PTHR35580:SF1">
    <property type="entry name" value="PHYTASE-LIKE DOMAIN-CONTAINING PROTEIN"/>
    <property type="match status" value="1"/>
</dbReference>
<dbReference type="CDD" id="cd00146">
    <property type="entry name" value="PKD"/>
    <property type="match status" value="1"/>
</dbReference>
<dbReference type="InterPro" id="IPR013783">
    <property type="entry name" value="Ig-like_fold"/>
</dbReference>
<dbReference type="RefSeq" id="WP_188929124.1">
    <property type="nucleotide sequence ID" value="NZ_BMIA01000001.1"/>
</dbReference>
<dbReference type="InterPro" id="IPR022409">
    <property type="entry name" value="PKD/Chitinase_dom"/>
</dbReference>
<keyword evidence="3" id="KW-1185">Reference proteome</keyword>
<dbReference type="InterPro" id="IPR035986">
    <property type="entry name" value="PKD_dom_sf"/>
</dbReference>
<dbReference type="InterPro" id="IPR052918">
    <property type="entry name" value="Motility_Chemotaxis_Reg"/>
</dbReference>
<dbReference type="Gene3D" id="2.120.10.30">
    <property type="entry name" value="TolB, C-terminal domain"/>
    <property type="match status" value="1"/>
</dbReference>
<dbReference type="PROSITE" id="PS51257">
    <property type="entry name" value="PROKAR_LIPOPROTEIN"/>
    <property type="match status" value="1"/>
</dbReference>
<dbReference type="InterPro" id="IPR010620">
    <property type="entry name" value="SBBP_repeat"/>
</dbReference>
<dbReference type="PANTHER" id="PTHR35580">
    <property type="entry name" value="CELL SURFACE GLYCOPROTEIN (S-LAYER PROTEIN)-LIKE PROTEIN"/>
    <property type="match status" value="1"/>
</dbReference>
<dbReference type="EMBL" id="BMIA01000001">
    <property type="protein sequence ID" value="GGH25231.1"/>
    <property type="molecule type" value="Genomic_DNA"/>
</dbReference>
<proteinExistence type="predicted"/>
<dbReference type="SUPFAM" id="SSF101898">
    <property type="entry name" value="NHL repeat"/>
    <property type="match status" value="1"/>
</dbReference>
<name>A0ABQ1YGD4_9BACT</name>
<dbReference type="InterPro" id="IPR011042">
    <property type="entry name" value="6-blade_b-propeller_TolB-like"/>
</dbReference>
<dbReference type="Pfam" id="PF06739">
    <property type="entry name" value="SBBP"/>
    <property type="match status" value="1"/>
</dbReference>
<dbReference type="Gene3D" id="2.60.40.10">
    <property type="entry name" value="Immunoglobulins"/>
    <property type="match status" value="1"/>
</dbReference>
<evidence type="ECO:0000313" key="2">
    <source>
        <dbReference type="EMBL" id="GGH25231.1"/>
    </source>
</evidence>
<dbReference type="InterPro" id="IPR000601">
    <property type="entry name" value="PKD_dom"/>
</dbReference>
<dbReference type="Pfam" id="PF18911">
    <property type="entry name" value="PKD_4"/>
    <property type="match status" value="1"/>
</dbReference>
<dbReference type="SUPFAM" id="SSF49299">
    <property type="entry name" value="PKD domain"/>
    <property type="match status" value="1"/>
</dbReference>
<comment type="caution">
    <text evidence="2">The sequence shown here is derived from an EMBL/GenBank/DDBJ whole genome shotgun (WGS) entry which is preliminary data.</text>
</comment>
<dbReference type="Proteomes" id="UP000600214">
    <property type="component" value="Unassembled WGS sequence"/>
</dbReference>
<dbReference type="SMART" id="SM00089">
    <property type="entry name" value="PKD"/>
    <property type="match status" value="1"/>
</dbReference>
<reference evidence="3" key="1">
    <citation type="journal article" date="2019" name="Int. J. Syst. Evol. Microbiol.">
        <title>The Global Catalogue of Microorganisms (GCM) 10K type strain sequencing project: providing services to taxonomists for standard genome sequencing and annotation.</title>
        <authorList>
            <consortium name="The Broad Institute Genomics Platform"/>
            <consortium name="The Broad Institute Genome Sequencing Center for Infectious Disease"/>
            <person name="Wu L."/>
            <person name="Ma J."/>
        </authorList>
    </citation>
    <scope>NUCLEOTIDE SEQUENCE [LARGE SCALE GENOMIC DNA]</scope>
    <source>
        <strain evidence="3">CGMCC 1.15288</strain>
    </source>
</reference>
<sequence length="543" mass="58387">MKRFFTYILIASIAIACHIETPQKPLARFTYTPEGGCTYPCEITFTSESLNAASTQWDFGDGKSMASGQSVKHNFSAAGTYQVKLIVKGTDGGSSGSTQAVHIDHVKPFSLSGDNNFPTDIVSDNDGNIYVSGTAAGRVEFGNGHVLQSKGGEDFFAAKFDSTGRCLWLYTDGSPKDDHGNAIALDKENNVYLTGFIGGEVSAWNNSYKGGEDGFVTKIKANGARDWVKTFGGPASDQGRSLAFYHAGEGPKLYLIGRVQGDLATENIDFNRPLPLKANGHDGFFVLVNADTGAFDEPMMIDGDDIQIPEAIAVDLDGNAYVTGFFLKTVSFPSPLKPLAAVNVIDAFVAKWSPINGFQWLRRIGSGGNDFAYDIEVDRSGNVFVTGMHSGTLEEFPLSSKGDDNVYLLKWDADGKIQNGSNGFIDDNKDYHGGIALTSTGNIVLGGSFANSAQFPMLRGKALSSLGSTDIIITELDPNSLDRASSFIAKAGGTLEDRLNKICVTKSGYVYAAGWFHGVASFKAFQLESKPDIKNTFIVRYKL</sequence>
<evidence type="ECO:0000313" key="3">
    <source>
        <dbReference type="Proteomes" id="UP000600214"/>
    </source>
</evidence>
<evidence type="ECO:0000259" key="1">
    <source>
        <dbReference type="PROSITE" id="PS50093"/>
    </source>
</evidence>
<dbReference type="PROSITE" id="PS50093">
    <property type="entry name" value="PKD"/>
    <property type="match status" value="1"/>
</dbReference>